<feature type="repeat" description="RCC1" evidence="1">
    <location>
        <begin position="42"/>
        <end position="94"/>
    </location>
</feature>
<evidence type="ECO:0000313" key="3">
    <source>
        <dbReference type="Proteomes" id="UP001470230"/>
    </source>
</evidence>
<dbReference type="PANTHER" id="PTHR45982:SF1">
    <property type="entry name" value="REGULATOR OF CHROMOSOME CONDENSATION"/>
    <property type="match status" value="1"/>
</dbReference>
<dbReference type="Pfam" id="PF00415">
    <property type="entry name" value="RCC1"/>
    <property type="match status" value="1"/>
</dbReference>
<comment type="caution">
    <text evidence="2">The sequence shown here is derived from an EMBL/GenBank/DDBJ whole genome shotgun (WGS) entry which is preliminary data.</text>
</comment>
<dbReference type="Gene3D" id="2.130.10.30">
    <property type="entry name" value="Regulator of chromosome condensation 1/beta-lactamase-inhibitor protein II"/>
    <property type="match status" value="1"/>
</dbReference>
<organism evidence="2 3">
    <name type="scientific">Tritrichomonas musculus</name>
    <dbReference type="NCBI Taxonomy" id="1915356"/>
    <lineage>
        <taxon>Eukaryota</taxon>
        <taxon>Metamonada</taxon>
        <taxon>Parabasalia</taxon>
        <taxon>Tritrichomonadida</taxon>
        <taxon>Tritrichomonadidae</taxon>
        <taxon>Tritrichomonas</taxon>
    </lineage>
</organism>
<name>A0ABR2JLC7_9EUKA</name>
<dbReference type="PANTHER" id="PTHR45982">
    <property type="entry name" value="REGULATOR OF CHROMOSOME CONDENSATION"/>
    <property type="match status" value="1"/>
</dbReference>
<sequence>MSHRKSDSDEFEPFTEVNELKKVKIIQISGTFNHFFAISTDGVTYARGRNSAGCLGTGRGIEKAKQFTQVTSLLNCKIKSAYAGCDHSLFQTEEGKILACGDDCYGEIPLNEDPTEDDIFLPIDTNIKSGSSFSIAGEHLTISFVNCKVPPNIPNKIVTEDMPVAASICAELNKFIANNNNNIVSTTSSTNEKETTETSQSKCCILV</sequence>
<keyword evidence="3" id="KW-1185">Reference proteome</keyword>
<dbReference type="InterPro" id="IPR000408">
    <property type="entry name" value="Reg_chr_condens"/>
</dbReference>
<evidence type="ECO:0000256" key="1">
    <source>
        <dbReference type="PROSITE-ProRule" id="PRU00235"/>
    </source>
</evidence>
<dbReference type="SUPFAM" id="SSF50985">
    <property type="entry name" value="RCC1/BLIP-II"/>
    <property type="match status" value="1"/>
</dbReference>
<accession>A0ABR2JLC7</accession>
<dbReference type="InterPro" id="IPR009091">
    <property type="entry name" value="RCC1/BLIP-II"/>
</dbReference>
<reference evidence="2 3" key="1">
    <citation type="submission" date="2024-04" db="EMBL/GenBank/DDBJ databases">
        <title>Tritrichomonas musculus Genome.</title>
        <authorList>
            <person name="Alves-Ferreira E."/>
            <person name="Grigg M."/>
            <person name="Lorenzi H."/>
            <person name="Galac M."/>
        </authorList>
    </citation>
    <scope>NUCLEOTIDE SEQUENCE [LARGE SCALE GENOMIC DNA]</scope>
    <source>
        <strain evidence="2 3">EAF2021</strain>
    </source>
</reference>
<evidence type="ECO:0000313" key="2">
    <source>
        <dbReference type="EMBL" id="KAK8878556.1"/>
    </source>
</evidence>
<proteinExistence type="predicted"/>
<protein>
    <submittedName>
        <fullName evidence="2">Uncharacterized protein</fullName>
    </submittedName>
</protein>
<gene>
    <name evidence="2" type="ORF">M9Y10_005336</name>
</gene>
<dbReference type="Proteomes" id="UP001470230">
    <property type="component" value="Unassembled WGS sequence"/>
</dbReference>
<dbReference type="PROSITE" id="PS50012">
    <property type="entry name" value="RCC1_3"/>
    <property type="match status" value="1"/>
</dbReference>
<dbReference type="EMBL" id="JAPFFF010000011">
    <property type="protein sequence ID" value="KAK8878556.1"/>
    <property type="molecule type" value="Genomic_DNA"/>
</dbReference>
<dbReference type="InterPro" id="IPR051553">
    <property type="entry name" value="Ran_GTPase-activating"/>
</dbReference>